<organism evidence="9 10">
    <name type="scientific">Bactrocera dorsalis</name>
    <name type="common">Oriental fruit fly</name>
    <name type="synonym">Dacus dorsalis</name>
    <dbReference type="NCBI Taxonomy" id="27457"/>
    <lineage>
        <taxon>Eukaryota</taxon>
        <taxon>Metazoa</taxon>
        <taxon>Ecdysozoa</taxon>
        <taxon>Arthropoda</taxon>
        <taxon>Hexapoda</taxon>
        <taxon>Insecta</taxon>
        <taxon>Pterygota</taxon>
        <taxon>Neoptera</taxon>
        <taxon>Endopterygota</taxon>
        <taxon>Diptera</taxon>
        <taxon>Brachycera</taxon>
        <taxon>Muscomorpha</taxon>
        <taxon>Tephritoidea</taxon>
        <taxon>Tephritidae</taxon>
        <taxon>Bactrocera</taxon>
        <taxon>Bactrocera</taxon>
    </lineage>
</organism>
<dbReference type="InParanoid" id="A0A6I9V7X3"/>
<dbReference type="PROSITE" id="PS51980">
    <property type="entry name" value="OCEL"/>
    <property type="match status" value="1"/>
</dbReference>
<dbReference type="InterPro" id="IPR019464">
    <property type="entry name" value="ELL_N"/>
</dbReference>
<sequence length="668" mass="76817">MEDLFDFLTQSAFQEINEHNKIANNKYGNNKYVPKAHSTNRQLRDLSSLKLRERLIHLLALKPFTQRELNARLQKDGIRKPEKSLIGNVLAEIAQLSNNEFCLKSCMWNEVKPNWSYYTAQERQQLKLRKTQKLSIPTISNEVTTISSQTSAPIISASLPIHKEAVNEISGKRPCLEHEEPQNNKKRRRVVGNSNNIYSQPNIKNIGNKSQCNGAQPDHKEIPHKEPVLQTTSKVSSNNTAEKSQHQELTRQKIQKVSGDGNHKKSSQKESVLKTASDTIYKNNQCQESVSEIASTFSAVNTIKNKHHQKPVLQTYIAVPDGDIYKSQQYQKPLGISERSQHLEPALQLKNKVSDRAIHKKSTQKEPASEVAVTDMYQNYQRQESVPKFASKFLSVETIENKQHRKPVPQTYAVVPGSDICKSHQQKRPAGIPEKMKQESIVQINNKVSGIDTQRRSLEAVIKTASEVTVTDIYKNNKRQEYVSQVASKVSANDTNKNDKHQKQAFQTNSVASGGDIYKSHQHRKPVLQTTTTEHPVIAKKVIPSYDFSLYSTVQSIEQRCEYKYDFERIYEEYFRLRQRIEEVRYIFRVLPEQLKNVPEGSSEYQRIANRIFAEYERLNSKEEIELKRRFDYLEAKLIHIKQRVDDFDQKQAKENAAQAALAAYSQR</sequence>
<dbReference type="PANTHER" id="PTHR23288:SF17">
    <property type="entry name" value="RNA POLYMERASE II ELONGATION FACTOR ELL"/>
    <property type="match status" value="1"/>
</dbReference>
<dbReference type="Gene3D" id="6.10.140.340">
    <property type="match status" value="1"/>
</dbReference>
<dbReference type="OrthoDB" id="6284217at2759"/>
<dbReference type="PANTHER" id="PTHR23288">
    <property type="entry name" value="OCCLUDIN AND RNA POLYMERASE II ELONGATION FACTOR ELL"/>
    <property type="match status" value="1"/>
</dbReference>
<evidence type="ECO:0000256" key="4">
    <source>
        <dbReference type="ARBA" id="ARBA00023163"/>
    </source>
</evidence>
<dbReference type="SUPFAM" id="SSF46785">
    <property type="entry name" value="Winged helix' DNA-binding domain"/>
    <property type="match status" value="1"/>
</dbReference>
<dbReference type="KEGG" id="bdr:105223000"/>
<evidence type="ECO:0000256" key="5">
    <source>
        <dbReference type="ARBA" id="ARBA00023242"/>
    </source>
</evidence>
<dbReference type="InterPro" id="IPR042065">
    <property type="entry name" value="E3_ELL-like"/>
</dbReference>
<keyword evidence="5" id="KW-0539">Nucleus</keyword>
<reference evidence="9" key="1">
    <citation type="submission" date="2025-05" db="UniProtKB">
        <authorList>
            <consortium name="RefSeq"/>
        </authorList>
    </citation>
    <scope>NUCLEOTIDE SEQUENCE [LARGE SCALE GENOMIC DNA]</scope>
</reference>
<dbReference type="GeneID" id="105223000"/>
<keyword evidence="9" id="KW-1185">Reference proteome</keyword>
<evidence type="ECO:0000313" key="10">
    <source>
        <dbReference type="RefSeq" id="XP_011198887.2"/>
    </source>
</evidence>
<evidence type="ECO:0000259" key="8">
    <source>
        <dbReference type="PROSITE" id="PS51980"/>
    </source>
</evidence>
<dbReference type="GO" id="GO:0042795">
    <property type="term" value="P:snRNA transcription by RNA polymerase II"/>
    <property type="evidence" value="ECO:0007669"/>
    <property type="project" value="TreeGrafter"/>
</dbReference>
<proteinExistence type="inferred from homology"/>
<keyword evidence="3" id="KW-0805">Transcription regulation</keyword>
<name>A0A6I9V7X3_BACDO</name>
<feature type="region of interest" description="Disordered" evidence="7">
    <location>
        <begin position="489"/>
        <end position="524"/>
    </location>
</feature>
<feature type="compositionally biased region" description="Polar residues" evidence="7">
    <location>
        <begin position="229"/>
        <end position="242"/>
    </location>
</feature>
<accession>A0A6I9V7X3</accession>
<comment type="subcellular location">
    <subcellularLocation>
        <location evidence="1">Nucleus</location>
    </subcellularLocation>
</comment>
<feature type="compositionally biased region" description="Basic and acidic residues" evidence="7">
    <location>
        <begin position="217"/>
        <end position="227"/>
    </location>
</feature>
<dbReference type="InterPro" id="IPR010844">
    <property type="entry name" value="Occludin_ELL"/>
</dbReference>
<evidence type="ECO:0000313" key="9">
    <source>
        <dbReference type="Proteomes" id="UP001652620"/>
    </source>
</evidence>
<feature type="compositionally biased region" description="Basic and acidic residues" evidence="7">
    <location>
        <begin position="172"/>
        <end position="183"/>
    </location>
</feature>
<feature type="compositionally biased region" description="Basic and acidic residues" evidence="7">
    <location>
        <begin position="261"/>
        <end position="271"/>
    </location>
</feature>
<dbReference type="Proteomes" id="UP001652620">
    <property type="component" value="Chromosome 2"/>
</dbReference>
<dbReference type="RefSeq" id="XP_011198887.2">
    <property type="nucleotide sequence ID" value="XM_011200585.2"/>
</dbReference>
<dbReference type="AlphaFoldDB" id="A0A6I9V7X3"/>
<evidence type="ECO:0000256" key="1">
    <source>
        <dbReference type="ARBA" id="ARBA00004123"/>
    </source>
</evidence>
<dbReference type="SUPFAM" id="SSF144292">
    <property type="entry name" value="occludin/ELL-like"/>
    <property type="match status" value="1"/>
</dbReference>
<dbReference type="Gene3D" id="1.10.10.2670">
    <property type="entry name" value="E3 ubiquitin-protein ligase"/>
    <property type="match status" value="1"/>
</dbReference>
<feature type="domain" description="OCEL" evidence="8">
    <location>
        <begin position="545"/>
        <end position="653"/>
    </location>
</feature>
<gene>
    <name evidence="10" type="primary">LOC105223000</name>
</gene>
<reference evidence="10" key="2">
    <citation type="submission" date="2025-08" db="UniProtKB">
        <authorList>
            <consortium name="RefSeq"/>
        </authorList>
    </citation>
    <scope>IDENTIFICATION</scope>
    <source>
        <tissue evidence="10">Adult</tissue>
    </source>
</reference>
<evidence type="ECO:0000256" key="2">
    <source>
        <dbReference type="ARBA" id="ARBA00009171"/>
    </source>
</evidence>
<dbReference type="InterPro" id="IPR036390">
    <property type="entry name" value="WH_DNA-bd_sf"/>
</dbReference>
<dbReference type="GO" id="GO:0006368">
    <property type="term" value="P:transcription elongation by RNA polymerase II"/>
    <property type="evidence" value="ECO:0007669"/>
    <property type="project" value="InterPro"/>
</dbReference>
<dbReference type="Pfam" id="PF07303">
    <property type="entry name" value="Occludin_ELL"/>
    <property type="match status" value="1"/>
</dbReference>
<feature type="region of interest" description="Disordered" evidence="7">
    <location>
        <begin position="172"/>
        <end position="271"/>
    </location>
</feature>
<dbReference type="InterPro" id="IPR031176">
    <property type="entry name" value="ELL/occludin"/>
</dbReference>
<feature type="compositionally biased region" description="Polar residues" evidence="7">
    <location>
        <begin position="192"/>
        <end position="214"/>
    </location>
</feature>
<dbReference type="GO" id="GO:0000987">
    <property type="term" value="F:cis-regulatory region sequence-specific DNA binding"/>
    <property type="evidence" value="ECO:0007669"/>
    <property type="project" value="TreeGrafter"/>
</dbReference>
<evidence type="ECO:0000256" key="3">
    <source>
        <dbReference type="ARBA" id="ARBA00023015"/>
    </source>
</evidence>
<evidence type="ECO:0000256" key="6">
    <source>
        <dbReference type="PROSITE-ProRule" id="PRU01324"/>
    </source>
</evidence>
<dbReference type="GO" id="GO:0008023">
    <property type="term" value="C:transcription elongation factor complex"/>
    <property type="evidence" value="ECO:0007669"/>
    <property type="project" value="InterPro"/>
</dbReference>
<comment type="similarity">
    <text evidence="2 6">Belongs to the ELL/occludin family.</text>
</comment>
<evidence type="ECO:0000256" key="7">
    <source>
        <dbReference type="SAM" id="MobiDB-lite"/>
    </source>
</evidence>
<protein>
    <submittedName>
        <fullName evidence="10">RNA polymerase II elongation factor ELL2-like</fullName>
    </submittedName>
</protein>
<dbReference type="GO" id="GO:0032968">
    <property type="term" value="P:positive regulation of transcription elongation by RNA polymerase II"/>
    <property type="evidence" value="ECO:0007669"/>
    <property type="project" value="TreeGrafter"/>
</dbReference>
<dbReference type="Pfam" id="PF10390">
    <property type="entry name" value="ELL"/>
    <property type="match status" value="1"/>
</dbReference>
<keyword evidence="4" id="KW-0804">Transcription</keyword>